<dbReference type="AlphaFoldDB" id="A0A5K1HRV8"/>
<proteinExistence type="predicted"/>
<dbReference type="EMBL" id="LR722290">
    <property type="protein sequence ID" value="VVW90686.1"/>
    <property type="molecule type" value="Genomic_DNA"/>
</dbReference>
<sequence length="51" mass="5501">MLWNIRRFSGRIRSSASGGNMLLSGGPTYGVKSIRSKKKDLISISSISSIS</sequence>
<dbReference type="InterPro" id="IPR056777">
    <property type="entry name" value="Ycf2_N"/>
</dbReference>
<protein>
    <recommendedName>
        <fullName evidence="1">Ycf2 N-terminal domain-containing protein</fullName>
    </recommendedName>
</protein>
<evidence type="ECO:0000313" key="2">
    <source>
        <dbReference type="EMBL" id="VVW90686.1"/>
    </source>
</evidence>
<organism evidence="2">
    <name type="scientific">Nymphaea colorata</name>
    <name type="common">pocket water lily</name>
    <dbReference type="NCBI Taxonomy" id="210225"/>
    <lineage>
        <taxon>Eukaryota</taxon>
        <taxon>Viridiplantae</taxon>
        <taxon>Streptophyta</taxon>
        <taxon>Embryophyta</taxon>
        <taxon>Tracheophyta</taxon>
        <taxon>Spermatophyta</taxon>
        <taxon>Magnoliopsida</taxon>
        <taxon>Nymphaeales</taxon>
        <taxon>Nymphaeaceae</taxon>
        <taxon>Nymphaea</taxon>
    </lineage>
</organism>
<feature type="domain" description="Ycf2 N-terminal" evidence="1">
    <location>
        <begin position="11"/>
        <end position="42"/>
    </location>
</feature>
<name>A0A5K1HRV8_9MAGN</name>
<accession>A0A5K1HRV8</accession>
<evidence type="ECO:0000259" key="1">
    <source>
        <dbReference type="Pfam" id="PF05695"/>
    </source>
</evidence>
<dbReference type="Pfam" id="PF05695">
    <property type="entry name" value="Ycf2"/>
    <property type="match status" value="1"/>
</dbReference>
<reference evidence="2" key="1">
    <citation type="submission" date="2019-09" db="EMBL/GenBank/DDBJ databases">
        <authorList>
            <person name="Zhang L."/>
        </authorList>
    </citation>
    <scope>NUCLEOTIDE SEQUENCE</scope>
</reference>
<gene>
    <name evidence="2" type="ORF">NYM_LOCUS30737</name>
</gene>